<dbReference type="AlphaFoldDB" id="A0A099JM93"/>
<accession>A0A099JM93</accession>
<reference evidence="2 4" key="1">
    <citation type="submission" date="2014-08" db="EMBL/GenBank/DDBJ databases">
        <authorList>
            <person name="Sisinthy S."/>
        </authorList>
    </citation>
    <scope>NUCLEOTIDE SEQUENCE [LARGE SCALE GENOMIC DNA]</scope>
    <source>
        <strain evidence="2 4">RuG17</strain>
    </source>
</reference>
<comment type="caution">
    <text evidence="2">The sequence shown here is derived from an EMBL/GenBank/DDBJ whole genome shotgun (WGS) entry which is preliminary data.</text>
</comment>
<dbReference type="RefSeq" id="WP_035835918.1">
    <property type="nucleotide sequence ID" value="NZ_JACHBQ010000001.1"/>
</dbReference>
<gene>
    <name evidence="3" type="ORF">BJ997_001814</name>
    <name evidence="2" type="ORF">GY21_06510</name>
</gene>
<proteinExistence type="predicted"/>
<dbReference type="Proteomes" id="UP000029864">
    <property type="component" value="Unassembled WGS sequence"/>
</dbReference>
<evidence type="ECO:0000313" key="3">
    <source>
        <dbReference type="EMBL" id="MBB5641266.1"/>
    </source>
</evidence>
<reference evidence="3 5" key="2">
    <citation type="submission" date="2020-08" db="EMBL/GenBank/DDBJ databases">
        <title>Sequencing the genomes of 1000 actinobacteria strains.</title>
        <authorList>
            <person name="Klenk H.-P."/>
        </authorList>
    </citation>
    <scope>NUCLEOTIDE SEQUENCE [LARGE SCALE GENOMIC DNA]</scope>
    <source>
        <strain evidence="3 5">DSM 21065</strain>
    </source>
</reference>
<dbReference type="eggNOG" id="ENOG50312UP">
    <property type="taxonomic scope" value="Bacteria"/>
</dbReference>
<keyword evidence="1" id="KW-1133">Transmembrane helix</keyword>
<dbReference type="Proteomes" id="UP000561726">
    <property type="component" value="Unassembled WGS sequence"/>
</dbReference>
<dbReference type="STRING" id="1001240.GY21_06510"/>
<evidence type="ECO:0000256" key="1">
    <source>
        <dbReference type="SAM" id="Phobius"/>
    </source>
</evidence>
<keyword evidence="4" id="KW-1185">Reference proteome</keyword>
<evidence type="ECO:0000313" key="4">
    <source>
        <dbReference type="Proteomes" id="UP000029864"/>
    </source>
</evidence>
<sequence>MELSVYWIPIVAIIGGITYSIFDQYFKLRRRQADASGGVELRDALAASAALNAQLLSRLDAMDTRLASIERTLIEVG</sequence>
<dbReference type="EMBL" id="JPXF01000020">
    <property type="protein sequence ID" value="KGJ78573.1"/>
    <property type="molecule type" value="Genomic_DNA"/>
</dbReference>
<dbReference type="OrthoDB" id="5118852at2"/>
<keyword evidence="1" id="KW-0472">Membrane</keyword>
<keyword evidence="1" id="KW-0812">Transmembrane</keyword>
<evidence type="ECO:0000313" key="2">
    <source>
        <dbReference type="EMBL" id="KGJ78573.1"/>
    </source>
</evidence>
<organism evidence="2 4">
    <name type="scientific">Cryobacterium roopkundense</name>
    <dbReference type="NCBI Taxonomy" id="1001240"/>
    <lineage>
        <taxon>Bacteria</taxon>
        <taxon>Bacillati</taxon>
        <taxon>Actinomycetota</taxon>
        <taxon>Actinomycetes</taxon>
        <taxon>Micrococcales</taxon>
        <taxon>Microbacteriaceae</taxon>
        <taxon>Cryobacterium</taxon>
    </lineage>
</organism>
<dbReference type="EMBL" id="JACHBQ010000001">
    <property type="protein sequence ID" value="MBB5641266.1"/>
    <property type="molecule type" value="Genomic_DNA"/>
</dbReference>
<protein>
    <submittedName>
        <fullName evidence="2">Uncharacterized protein</fullName>
    </submittedName>
</protein>
<name>A0A099JM93_9MICO</name>
<feature type="transmembrane region" description="Helical" evidence="1">
    <location>
        <begin position="6"/>
        <end position="22"/>
    </location>
</feature>
<evidence type="ECO:0000313" key="5">
    <source>
        <dbReference type="Proteomes" id="UP000561726"/>
    </source>
</evidence>